<dbReference type="EMBL" id="JAVHJO010000002">
    <property type="protein sequence ID" value="KAK6542420.1"/>
    <property type="molecule type" value="Genomic_DNA"/>
</dbReference>
<keyword evidence="2" id="KW-0472">Membrane</keyword>
<feature type="transmembrane region" description="Helical" evidence="2">
    <location>
        <begin position="62"/>
        <end position="95"/>
    </location>
</feature>
<dbReference type="Pfam" id="PF16015">
    <property type="entry name" value="Promethin"/>
    <property type="match status" value="1"/>
</dbReference>
<comment type="caution">
    <text evidence="3">The sequence shown here is derived from an EMBL/GenBank/DDBJ whole genome shotgun (WGS) entry which is preliminary data.</text>
</comment>
<sequence length="161" mass="18537">MSTPTESQPRKGGYFDTQKTVSLFYSSLDRLASPEARQNAYDNTLKFGHQRPVLSSYIILQLLFALIPLLLFIGFTICTVLFSVSVALCFSFFWAGVAVVVLFWTILLTFTFASVSWLFLAGCFYFVKWVESMVWKEQKVERQDPVPTYDEKHDVKEEKDT</sequence>
<proteinExistence type="predicted"/>
<dbReference type="AlphaFoldDB" id="A0AAV9XJW6"/>
<keyword evidence="4" id="KW-1185">Reference proteome</keyword>
<evidence type="ECO:0000313" key="4">
    <source>
        <dbReference type="Proteomes" id="UP001365542"/>
    </source>
</evidence>
<dbReference type="Proteomes" id="UP001365542">
    <property type="component" value="Unassembled WGS sequence"/>
</dbReference>
<reference evidence="3 4" key="1">
    <citation type="submission" date="2019-10" db="EMBL/GenBank/DDBJ databases">
        <authorList>
            <person name="Palmer J.M."/>
        </authorList>
    </citation>
    <scope>NUCLEOTIDE SEQUENCE [LARGE SCALE GENOMIC DNA]</scope>
    <source>
        <strain evidence="3 4">TWF694</strain>
    </source>
</reference>
<name>A0AAV9XJW6_9PEZI</name>
<keyword evidence="2" id="KW-0812">Transmembrane</keyword>
<keyword evidence="2" id="KW-1133">Transmembrane helix</keyword>
<evidence type="ECO:0000256" key="1">
    <source>
        <dbReference type="SAM" id="MobiDB-lite"/>
    </source>
</evidence>
<evidence type="ECO:0000256" key="2">
    <source>
        <dbReference type="SAM" id="Phobius"/>
    </source>
</evidence>
<gene>
    <name evidence="3" type="ORF">TWF694_006375</name>
</gene>
<feature type="transmembrane region" description="Helical" evidence="2">
    <location>
        <begin position="101"/>
        <end position="127"/>
    </location>
</feature>
<organism evidence="3 4">
    <name type="scientific">Orbilia ellipsospora</name>
    <dbReference type="NCBI Taxonomy" id="2528407"/>
    <lineage>
        <taxon>Eukaryota</taxon>
        <taxon>Fungi</taxon>
        <taxon>Dikarya</taxon>
        <taxon>Ascomycota</taxon>
        <taxon>Pezizomycotina</taxon>
        <taxon>Orbiliomycetes</taxon>
        <taxon>Orbiliales</taxon>
        <taxon>Orbiliaceae</taxon>
        <taxon>Orbilia</taxon>
    </lineage>
</organism>
<protein>
    <submittedName>
        <fullName evidence="3">Uncharacterized protein</fullName>
    </submittedName>
</protein>
<feature type="region of interest" description="Disordered" evidence="1">
    <location>
        <begin position="141"/>
        <end position="161"/>
    </location>
</feature>
<evidence type="ECO:0000313" key="3">
    <source>
        <dbReference type="EMBL" id="KAK6542420.1"/>
    </source>
</evidence>
<accession>A0AAV9XJW6</accession>